<gene>
    <name evidence="2" type="ORF">IBLFYP30_02244</name>
</gene>
<keyword evidence="1" id="KW-0812">Transmembrane</keyword>
<dbReference type="EMBL" id="CACRUE010000033">
    <property type="protein sequence ID" value="VYU28468.1"/>
    <property type="molecule type" value="Genomic_DNA"/>
</dbReference>
<feature type="transmembrane region" description="Helical" evidence="1">
    <location>
        <begin position="66"/>
        <end position="83"/>
    </location>
</feature>
<dbReference type="AlphaFoldDB" id="A0A6N3DM91"/>
<dbReference type="GeneID" id="89565094"/>
<proteinExistence type="predicted"/>
<keyword evidence="1" id="KW-0472">Membrane</keyword>
<evidence type="ECO:0000313" key="2">
    <source>
        <dbReference type="EMBL" id="VYU28468.1"/>
    </source>
</evidence>
<reference evidence="2" key="1">
    <citation type="submission" date="2019-11" db="EMBL/GenBank/DDBJ databases">
        <authorList>
            <person name="Feng L."/>
        </authorList>
    </citation>
    <scope>NUCLEOTIDE SEQUENCE</scope>
    <source>
        <strain evidence="2">IbartlettiiLFYP30</strain>
    </source>
</reference>
<accession>A0A6N3DM91</accession>
<sequence>MFSSFEFIFKIVFFCLSIAWIGNILLLNSERQILINPLLMLLAALIIVIPSDAKEVFGFEVDSVKTFLYGFYCVVIMVGLPLTKGKKGKLRKRL</sequence>
<evidence type="ECO:0000256" key="1">
    <source>
        <dbReference type="SAM" id="Phobius"/>
    </source>
</evidence>
<dbReference type="RefSeq" id="WP_007286971.1">
    <property type="nucleotide sequence ID" value="NZ_BAABYO010000001.1"/>
</dbReference>
<feature type="transmembrane region" description="Helical" evidence="1">
    <location>
        <begin position="7"/>
        <end position="26"/>
    </location>
</feature>
<keyword evidence="1" id="KW-1133">Transmembrane helix</keyword>
<protein>
    <submittedName>
        <fullName evidence="2">Uncharacterized protein</fullName>
    </submittedName>
</protein>
<organism evidence="2">
    <name type="scientific">Intestinibacter bartlettii</name>
    <dbReference type="NCBI Taxonomy" id="261299"/>
    <lineage>
        <taxon>Bacteria</taxon>
        <taxon>Bacillati</taxon>
        <taxon>Bacillota</taxon>
        <taxon>Clostridia</taxon>
        <taxon>Peptostreptococcales</taxon>
        <taxon>Peptostreptococcaceae</taxon>
        <taxon>Intestinibacter</taxon>
    </lineage>
</organism>
<name>A0A6N3DM91_9FIRM</name>
<feature type="transmembrane region" description="Helical" evidence="1">
    <location>
        <begin position="33"/>
        <end position="51"/>
    </location>
</feature>